<sequence>MSQDVTITTNHVTAFGIKYFRGNAPSVYIACVGDKETPLIGQNHILVEDSVPADKLQIRKVTTLDIDQSSATEKNVDLSVTVPLVGKISAADASKQMREDTLKLVLFEILPKDLVAAANATPHVIESLKRIGNDGRLVHKVIVAMQAKTAQAFSNSASLDVSATVKGVKVTAHGGSDSSGSTTIELEPRTTFAYLLLKPKWDASMNKNWKRIEDWEEDQWSFN</sequence>
<dbReference type="Proteomes" id="UP000267464">
    <property type="component" value="Unassembled WGS sequence"/>
</dbReference>
<gene>
    <name evidence="1" type="ORF">DZC73_17400</name>
</gene>
<comment type="caution">
    <text evidence="1">The sequence shown here is derived from an EMBL/GenBank/DDBJ whole genome shotgun (WGS) entry which is preliminary data.</text>
</comment>
<evidence type="ECO:0000313" key="2">
    <source>
        <dbReference type="Proteomes" id="UP000267464"/>
    </source>
</evidence>
<keyword evidence="2" id="KW-1185">Reference proteome</keyword>
<dbReference type="OrthoDB" id="5177981at2"/>
<organism evidence="1 2">
    <name type="scientific">Piscinibacter terrae</name>
    <dbReference type="NCBI Taxonomy" id="2496871"/>
    <lineage>
        <taxon>Bacteria</taxon>
        <taxon>Pseudomonadati</taxon>
        <taxon>Pseudomonadota</taxon>
        <taxon>Betaproteobacteria</taxon>
        <taxon>Burkholderiales</taxon>
        <taxon>Sphaerotilaceae</taxon>
        <taxon>Piscinibacter</taxon>
    </lineage>
</organism>
<dbReference type="RefSeq" id="WP_124541620.1">
    <property type="nucleotide sequence ID" value="NZ_QUSW01000004.1"/>
</dbReference>
<evidence type="ECO:0000313" key="1">
    <source>
        <dbReference type="EMBL" id="RQP23888.1"/>
    </source>
</evidence>
<proteinExistence type="predicted"/>
<reference evidence="1 2" key="1">
    <citation type="submission" date="2018-08" db="EMBL/GenBank/DDBJ databases">
        <authorList>
            <person name="Khan S.A."/>
            <person name="Jeon C.O."/>
            <person name="Chun B.H."/>
            <person name="Jeong S.E."/>
        </authorList>
    </citation>
    <scope>NUCLEOTIDE SEQUENCE [LARGE SCALE GENOMIC DNA]</scope>
    <source>
        <strain evidence="1 2">S-16</strain>
    </source>
</reference>
<accession>A0A3N7HNW0</accession>
<name>A0A3N7HNW0_9BURK</name>
<reference evidence="1 2" key="2">
    <citation type="submission" date="2018-12" db="EMBL/GenBank/DDBJ databases">
        <title>Rhizobacter gummiphilus sp. nov., a rubber-degrading bacterium isolated from the soil of a botanical garden in Japan.</title>
        <authorList>
            <person name="Shunsuke S.S."/>
        </authorList>
    </citation>
    <scope>NUCLEOTIDE SEQUENCE [LARGE SCALE GENOMIC DNA]</scope>
    <source>
        <strain evidence="1 2">S-16</strain>
    </source>
</reference>
<dbReference type="EMBL" id="QUSW01000004">
    <property type="protein sequence ID" value="RQP23888.1"/>
    <property type="molecule type" value="Genomic_DNA"/>
</dbReference>
<protein>
    <submittedName>
        <fullName evidence="1">Uncharacterized protein</fullName>
    </submittedName>
</protein>
<dbReference type="AlphaFoldDB" id="A0A3N7HNW0"/>